<protein>
    <submittedName>
        <fullName evidence="1">Uncharacterized protein</fullName>
    </submittedName>
</protein>
<reference evidence="1 2" key="1">
    <citation type="submission" date="2014-06" db="EMBL/GenBank/DDBJ databases">
        <title>Whole Genome Sequences of Three Symbiotic Endozoicomonas Bacteria.</title>
        <authorList>
            <person name="Neave M.J."/>
            <person name="Apprill A."/>
            <person name="Voolstra C.R."/>
        </authorList>
    </citation>
    <scope>NUCLEOTIDE SEQUENCE [LARGE SCALE GENOMIC DNA]</scope>
    <source>
        <strain evidence="1 2">DSM 22380</strain>
    </source>
</reference>
<proteinExistence type="predicted"/>
<evidence type="ECO:0000313" key="2">
    <source>
        <dbReference type="Proteomes" id="UP000027997"/>
    </source>
</evidence>
<dbReference type="STRING" id="305900.GV64_19210"/>
<dbReference type="AlphaFoldDB" id="A0A081KEJ8"/>
<dbReference type="EMBL" id="JOJP01000001">
    <property type="protein sequence ID" value="KEI72574.1"/>
    <property type="molecule type" value="Genomic_DNA"/>
</dbReference>
<keyword evidence="2" id="KW-1185">Reference proteome</keyword>
<accession>A0A081KEJ8</accession>
<name>A0A081KEJ8_9GAMM</name>
<gene>
    <name evidence="1" type="ORF">GV64_19210</name>
</gene>
<dbReference type="Proteomes" id="UP000027997">
    <property type="component" value="Unassembled WGS sequence"/>
</dbReference>
<organism evidence="1 2">
    <name type="scientific">Endozoicomonas elysicola</name>
    <dbReference type="NCBI Taxonomy" id="305900"/>
    <lineage>
        <taxon>Bacteria</taxon>
        <taxon>Pseudomonadati</taxon>
        <taxon>Pseudomonadota</taxon>
        <taxon>Gammaproteobacteria</taxon>
        <taxon>Oceanospirillales</taxon>
        <taxon>Endozoicomonadaceae</taxon>
        <taxon>Endozoicomonas</taxon>
    </lineage>
</organism>
<evidence type="ECO:0000313" key="1">
    <source>
        <dbReference type="EMBL" id="KEI72574.1"/>
    </source>
</evidence>
<sequence length="90" mass="9364">MQAVPMCSYRTGSIGLSAIILNTMDSPMKKLSSFALGVTLSLMAGAASATGGIPSSVCYVEGKMVSTNMPVNICQSVLKGDPQKNSSFKR</sequence>
<comment type="caution">
    <text evidence="1">The sequence shown here is derived from an EMBL/GenBank/DDBJ whole genome shotgun (WGS) entry which is preliminary data.</text>
</comment>
<dbReference type="RefSeq" id="WP_020584940.1">
    <property type="nucleotide sequence ID" value="NZ_JOJP01000001.1"/>
</dbReference>